<organism evidence="8 9">
    <name type="scientific">Telmatospirillum siberiense</name>
    <dbReference type="NCBI Taxonomy" id="382514"/>
    <lineage>
        <taxon>Bacteria</taxon>
        <taxon>Pseudomonadati</taxon>
        <taxon>Pseudomonadota</taxon>
        <taxon>Alphaproteobacteria</taxon>
        <taxon>Rhodospirillales</taxon>
        <taxon>Rhodospirillaceae</taxon>
        <taxon>Telmatospirillum</taxon>
    </lineage>
</organism>
<dbReference type="SUPFAM" id="SSF53807">
    <property type="entry name" value="Helical backbone' metal receptor"/>
    <property type="match status" value="1"/>
</dbReference>
<keyword evidence="4" id="KW-0479">Metal-binding</keyword>
<evidence type="ECO:0000256" key="7">
    <source>
        <dbReference type="SAM" id="SignalP"/>
    </source>
</evidence>
<dbReference type="InterPro" id="IPR006128">
    <property type="entry name" value="Lipoprotein_PsaA-like"/>
</dbReference>
<dbReference type="Gene3D" id="3.40.50.1980">
    <property type="entry name" value="Nitrogenase molybdenum iron protein domain"/>
    <property type="match status" value="2"/>
</dbReference>
<comment type="subcellular location">
    <subcellularLocation>
        <location evidence="1">Cell envelope</location>
    </subcellularLocation>
</comment>
<keyword evidence="3 6" id="KW-0813">Transport</keyword>
<dbReference type="Pfam" id="PF01297">
    <property type="entry name" value="ZnuA"/>
    <property type="match status" value="1"/>
</dbReference>
<dbReference type="EMBL" id="PIUM01000029">
    <property type="protein sequence ID" value="PKU22629.1"/>
    <property type="molecule type" value="Genomic_DNA"/>
</dbReference>
<dbReference type="OrthoDB" id="9793396at2"/>
<accession>A0A2N3PQE8</accession>
<name>A0A2N3PQE8_9PROT</name>
<protein>
    <submittedName>
        <fullName evidence="8">Metal ABC transporter substrate-binding protein</fullName>
    </submittedName>
</protein>
<comment type="caution">
    <text evidence="8">The sequence shown here is derived from an EMBL/GenBank/DDBJ whole genome shotgun (WGS) entry which is preliminary data.</text>
</comment>
<evidence type="ECO:0000256" key="1">
    <source>
        <dbReference type="ARBA" id="ARBA00004196"/>
    </source>
</evidence>
<dbReference type="PANTHER" id="PTHR42953">
    <property type="entry name" value="HIGH-AFFINITY ZINC UPTAKE SYSTEM PROTEIN ZNUA-RELATED"/>
    <property type="match status" value="1"/>
</dbReference>
<feature type="chain" id="PRO_5014639154" evidence="7">
    <location>
        <begin position="27"/>
        <end position="305"/>
    </location>
</feature>
<dbReference type="GO" id="GO:0007155">
    <property type="term" value="P:cell adhesion"/>
    <property type="evidence" value="ECO:0007669"/>
    <property type="project" value="InterPro"/>
</dbReference>
<keyword evidence="9" id="KW-1185">Reference proteome</keyword>
<dbReference type="InterPro" id="IPR006129">
    <property type="entry name" value="AdhesinB"/>
</dbReference>
<dbReference type="PANTHER" id="PTHR42953:SF1">
    <property type="entry name" value="METAL-BINDING PROTEIN HI_0362-RELATED"/>
    <property type="match status" value="1"/>
</dbReference>
<reference evidence="9" key="1">
    <citation type="submission" date="2017-12" db="EMBL/GenBank/DDBJ databases">
        <title>Draft genome sequence of Telmatospirillum siberiense 26-4b1T, an acidotolerant peatland alphaproteobacterium potentially involved in sulfur cycling.</title>
        <authorList>
            <person name="Hausmann B."/>
            <person name="Pjevac P."/>
            <person name="Schreck K."/>
            <person name="Herbold C.W."/>
            <person name="Daims H."/>
            <person name="Wagner M."/>
            <person name="Pester M."/>
            <person name="Loy A."/>
        </authorList>
    </citation>
    <scope>NUCLEOTIDE SEQUENCE [LARGE SCALE GENOMIC DNA]</scope>
    <source>
        <strain evidence="9">26-4b1</strain>
    </source>
</reference>
<dbReference type="CDD" id="cd01137">
    <property type="entry name" value="PsaA"/>
    <property type="match status" value="1"/>
</dbReference>
<dbReference type="InterPro" id="IPR006127">
    <property type="entry name" value="ZnuA-like"/>
</dbReference>
<dbReference type="PRINTS" id="PR00690">
    <property type="entry name" value="ADHESNFAMILY"/>
</dbReference>
<dbReference type="AlphaFoldDB" id="A0A2N3PQE8"/>
<dbReference type="Proteomes" id="UP000233293">
    <property type="component" value="Unassembled WGS sequence"/>
</dbReference>
<dbReference type="GO" id="GO:0030313">
    <property type="term" value="C:cell envelope"/>
    <property type="evidence" value="ECO:0007669"/>
    <property type="project" value="UniProtKB-SubCell"/>
</dbReference>
<dbReference type="PRINTS" id="PR00691">
    <property type="entry name" value="ADHESINB"/>
</dbReference>
<dbReference type="GO" id="GO:0030001">
    <property type="term" value="P:metal ion transport"/>
    <property type="evidence" value="ECO:0007669"/>
    <property type="project" value="InterPro"/>
</dbReference>
<evidence type="ECO:0000313" key="8">
    <source>
        <dbReference type="EMBL" id="PKU22629.1"/>
    </source>
</evidence>
<dbReference type="InterPro" id="IPR050492">
    <property type="entry name" value="Bact_metal-bind_prot9"/>
</dbReference>
<evidence type="ECO:0000256" key="6">
    <source>
        <dbReference type="RuleBase" id="RU003512"/>
    </source>
</evidence>
<keyword evidence="5 7" id="KW-0732">Signal</keyword>
<dbReference type="RefSeq" id="WP_101252562.1">
    <property type="nucleotide sequence ID" value="NZ_PIUM01000029.1"/>
</dbReference>
<sequence length="305" mass="32005">MNGRLLRRSAAAAAMILLALTSAASAAPLKVVATFSIIGDLVKTVGGDGVSLTTLVAPGGDAHVYEPTPQDAKTIAGADLVVVNGLGMEGWIDRLIAASGYHGKILVASDGIAPQTMVEEEDGAKDGKRVTDPHAWQNLANGRIYVRNIAKALAEADPAGATGYAERAGKLDGEIAALDAWVRRQMAEIPSAKRKIITSHDAFGYFGAAYGVTFLAPVGLSTESEPTAAGLGQLTRQIKKEGIKALFIESMSDPRLIRQLARESGAVVGGTLYSDTLSKEGGPADTYLKMFRNNVPAMVEAMRRN</sequence>
<feature type="signal peptide" evidence="7">
    <location>
        <begin position="1"/>
        <end position="26"/>
    </location>
</feature>
<evidence type="ECO:0000313" key="9">
    <source>
        <dbReference type="Proteomes" id="UP000233293"/>
    </source>
</evidence>
<dbReference type="GO" id="GO:0046872">
    <property type="term" value="F:metal ion binding"/>
    <property type="evidence" value="ECO:0007669"/>
    <property type="project" value="UniProtKB-KW"/>
</dbReference>
<evidence type="ECO:0000256" key="4">
    <source>
        <dbReference type="ARBA" id="ARBA00022723"/>
    </source>
</evidence>
<comment type="similarity">
    <text evidence="2 6">Belongs to the bacterial solute-binding protein 9 family.</text>
</comment>
<gene>
    <name evidence="8" type="ORF">CWS72_20815</name>
</gene>
<evidence type="ECO:0000256" key="5">
    <source>
        <dbReference type="ARBA" id="ARBA00022729"/>
    </source>
</evidence>
<proteinExistence type="inferred from homology"/>
<evidence type="ECO:0000256" key="3">
    <source>
        <dbReference type="ARBA" id="ARBA00022448"/>
    </source>
</evidence>
<evidence type="ECO:0000256" key="2">
    <source>
        <dbReference type="ARBA" id="ARBA00011028"/>
    </source>
</evidence>